<accession>A0A7J0FH79</accession>
<evidence type="ECO:0000313" key="2">
    <source>
        <dbReference type="EMBL" id="GFY98058.1"/>
    </source>
</evidence>
<sequence length="117" mass="12549">MQSLAVAVAVSAGIASLRLRLRSYNSKPSLPSPTAFPDGFPIAHPVERDGSDAARTRSWELAVMAGLEICATPQSELGLWGQTDGFVGSLHKQHGMLKHKLVATPLRPGTAKHHHHN</sequence>
<organism evidence="2 3">
    <name type="scientific">Actinidia rufa</name>
    <dbReference type="NCBI Taxonomy" id="165716"/>
    <lineage>
        <taxon>Eukaryota</taxon>
        <taxon>Viridiplantae</taxon>
        <taxon>Streptophyta</taxon>
        <taxon>Embryophyta</taxon>
        <taxon>Tracheophyta</taxon>
        <taxon>Spermatophyta</taxon>
        <taxon>Magnoliopsida</taxon>
        <taxon>eudicotyledons</taxon>
        <taxon>Gunneridae</taxon>
        <taxon>Pentapetalae</taxon>
        <taxon>asterids</taxon>
        <taxon>Ericales</taxon>
        <taxon>Actinidiaceae</taxon>
        <taxon>Actinidia</taxon>
    </lineage>
</organism>
<evidence type="ECO:0000313" key="3">
    <source>
        <dbReference type="Proteomes" id="UP000585474"/>
    </source>
</evidence>
<protein>
    <submittedName>
        <fullName evidence="2">Plasma-membrane choline transporter family protein</fullName>
    </submittedName>
</protein>
<comment type="caution">
    <text evidence="2">The sequence shown here is derived from an EMBL/GenBank/DDBJ whole genome shotgun (WGS) entry which is preliminary data.</text>
</comment>
<keyword evidence="3" id="KW-1185">Reference proteome</keyword>
<feature type="region of interest" description="Disordered" evidence="1">
    <location>
        <begin position="28"/>
        <end position="53"/>
    </location>
</feature>
<dbReference type="AlphaFoldDB" id="A0A7J0FH79"/>
<name>A0A7J0FH79_9ERIC</name>
<dbReference type="EMBL" id="BJWL01000012">
    <property type="protein sequence ID" value="GFY98058.1"/>
    <property type="molecule type" value="Genomic_DNA"/>
</dbReference>
<gene>
    <name evidence="2" type="ORF">Acr_12g0005990</name>
</gene>
<proteinExistence type="predicted"/>
<reference evidence="2 3" key="1">
    <citation type="submission" date="2019-07" db="EMBL/GenBank/DDBJ databases">
        <title>De Novo Assembly of kiwifruit Actinidia rufa.</title>
        <authorList>
            <person name="Sugita-Konishi S."/>
            <person name="Sato K."/>
            <person name="Mori E."/>
            <person name="Abe Y."/>
            <person name="Kisaki G."/>
            <person name="Hamano K."/>
            <person name="Suezawa K."/>
            <person name="Otani M."/>
            <person name="Fukuda T."/>
            <person name="Manabe T."/>
            <person name="Gomi K."/>
            <person name="Tabuchi M."/>
            <person name="Akimitsu K."/>
            <person name="Kataoka I."/>
        </authorList>
    </citation>
    <scope>NUCLEOTIDE SEQUENCE [LARGE SCALE GENOMIC DNA]</scope>
    <source>
        <strain evidence="3">cv. Fuchu</strain>
    </source>
</reference>
<evidence type="ECO:0000256" key="1">
    <source>
        <dbReference type="SAM" id="MobiDB-lite"/>
    </source>
</evidence>
<dbReference type="Proteomes" id="UP000585474">
    <property type="component" value="Unassembled WGS sequence"/>
</dbReference>